<evidence type="ECO:0000313" key="2">
    <source>
        <dbReference type="Proteomes" id="UP000186112"/>
    </source>
</evidence>
<protein>
    <submittedName>
        <fullName evidence="1">Uncharacterized protein</fullName>
    </submittedName>
</protein>
<evidence type="ECO:0000313" key="1">
    <source>
        <dbReference type="EMBL" id="OLS03080.1"/>
    </source>
</evidence>
<dbReference type="OrthoDB" id="1650869at2"/>
<dbReference type="Pfam" id="PF20092">
    <property type="entry name" value="DUF6483"/>
    <property type="match status" value="1"/>
</dbReference>
<dbReference type="Proteomes" id="UP000186112">
    <property type="component" value="Unassembled WGS sequence"/>
</dbReference>
<dbReference type="AlphaFoldDB" id="A0A1U7M750"/>
<proteinExistence type="predicted"/>
<dbReference type="RefSeq" id="WP_075725341.1">
    <property type="nucleotide sequence ID" value="NZ_LTDM01000011.1"/>
</dbReference>
<dbReference type="InterPro" id="IPR045507">
    <property type="entry name" value="DUF6483"/>
</dbReference>
<gene>
    <name evidence="1" type="ORF">TICRE_07760</name>
</gene>
<sequence length="122" mass="14663">MYKEDWLIRQIKNTIRIIMWILFKRKSVEYEIVDEYNYKKTDLLHKEILKLLSELKINKAENLLFETIDSGDLNFLRLSLDFYNRLNGLSDEELKKGNFAREEIEMGLNDILEIYGVKDLNI</sequence>
<dbReference type="EMBL" id="LTDM01000011">
    <property type="protein sequence ID" value="OLS03080.1"/>
    <property type="molecule type" value="Genomic_DNA"/>
</dbReference>
<keyword evidence="2" id="KW-1185">Reference proteome</keyword>
<reference evidence="1 2" key="1">
    <citation type="submission" date="2016-02" db="EMBL/GenBank/DDBJ databases">
        <title>Genome sequence of Tissierella creatinophila DSM 6911.</title>
        <authorList>
            <person name="Poehlein A."/>
            <person name="Daniel R."/>
        </authorList>
    </citation>
    <scope>NUCLEOTIDE SEQUENCE [LARGE SCALE GENOMIC DNA]</scope>
    <source>
        <strain evidence="1 2">DSM 6911</strain>
    </source>
</reference>
<organism evidence="1 2">
    <name type="scientific">Tissierella creatinophila DSM 6911</name>
    <dbReference type="NCBI Taxonomy" id="1123403"/>
    <lineage>
        <taxon>Bacteria</taxon>
        <taxon>Bacillati</taxon>
        <taxon>Bacillota</taxon>
        <taxon>Tissierellia</taxon>
        <taxon>Tissierellales</taxon>
        <taxon>Tissierellaceae</taxon>
        <taxon>Tissierella</taxon>
    </lineage>
</organism>
<comment type="caution">
    <text evidence="1">The sequence shown here is derived from an EMBL/GenBank/DDBJ whole genome shotgun (WGS) entry which is preliminary data.</text>
</comment>
<accession>A0A1U7M750</accession>
<name>A0A1U7M750_TISCR</name>